<dbReference type="InterPro" id="IPR001466">
    <property type="entry name" value="Beta-lactam-related"/>
</dbReference>
<dbReference type="AlphaFoldDB" id="A0A194X7N3"/>
<accession>A0A194X7N3</accession>
<dbReference type="InParanoid" id="A0A194X7N3"/>
<proteinExistence type="inferred from homology"/>
<organism evidence="5 6">
    <name type="scientific">Mollisia scopiformis</name>
    <name type="common">Conifer needle endophyte fungus</name>
    <name type="synonym">Phialocephala scopiformis</name>
    <dbReference type="NCBI Taxonomy" id="149040"/>
    <lineage>
        <taxon>Eukaryota</taxon>
        <taxon>Fungi</taxon>
        <taxon>Dikarya</taxon>
        <taxon>Ascomycota</taxon>
        <taxon>Pezizomycotina</taxon>
        <taxon>Leotiomycetes</taxon>
        <taxon>Helotiales</taxon>
        <taxon>Mollisiaceae</taxon>
        <taxon>Mollisia</taxon>
    </lineage>
</organism>
<dbReference type="GeneID" id="28830924"/>
<evidence type="ECO:0000259" key="4">
    <source>
        <dbReference type="Pfam" id="PF07930"/>
    </source>
</evidence>
<dbReference type="InterPro" id="IPR012338">
    <property type="entry name" value="Beta-lactam/transpept-like"/>
</dbReference>
<evidence type="ECO:0000313" key="5">
    <source>
        <dbReference type="EMBL" id="KUJ16114.1"/>
    </source>
</evidence>
<dbReference type="InterPro" id="IPR027279">
    <property type="entry name" value="D_amino_pept/lipop_sf"/>
</dbReference>
<dbReference type="PANTHER" id="PTHR46825:SF9">
    <property type="entry name" value="BETA-LACTAMASE-RELATED DOMAIN-CONTAINING PROTEIN"/>
    <property type="match status" value="1"/>
</dbReference>
<dbReference type="OrthoDB" id="5946976at2759"/>
<gene>
    <name evidence="5" type="ORF">LY89DRAFT_75036</name>
</gene>
<dbReference type="Gene3D" id="3.40.710.10">
    <property type="entry name" value="DD-peptidase/beta-lactamase superfamily"/>
    <property type="match status" value="1"/>
</dbReference>
<evidence type="ECO:0000313" key="6">
    <source>
        <dbReference type="Proteomes" id="UP000070700"/>
    </source>
</evidence>
<dbReference type="NCBIfam" id="NF009622">
    <property type="entry name" value="PRK13128.1"/>
    <property type="match status" value="1"/>
</dbReference>
<dbReference type="InterPro" id="IPR012856">
    <property type="entry name" value="DAP_B_dom"/>
</dbReference>
<dbReference type="GO" id="GO:0004177">
    <property type="term" value="F:aminopeptidase activity"/>
    <property type="evidence" value="ECO:0007669"/>
    <property type="project" value="UniProtKB-KW"/>
</dbReference>
<dbReference type="EMBL" id="KQ947416">
    <property type="protein sequence ID" value="KUJ16114.1"/>
    <property type="molecule type" value="Genomic_DNA"/>
</dbReference>
<feature type="domain" description="D-aminopeptidase" evidence="4">
    <location>
        <begin position="356"/>
        <end position="535"/>
    </location>
</feature>
<reference evidence="5 6" key="1">
    <citation type="submission" date="2015-10" db="EMBL/GenBank/DDBJ databases">
        <title>Full genome of DAOMC 229536 Phialocephala scopiformis, a fungal endophyte of spruce producing the potent anti-insectan compound rugulosin.</title>
        <authorList>
            <consortium name="DOE Joint Genome Institute"/>
            <person name="Walker A.K."/>
            <person name="Frasz S.L."/>
            <person name="Seifert K.A."/>
            <person name="Miller J.D."/>
            <person name="Mondo S.J."/>
            <person name="Labutti K."/>
            <person name="Lipzen A."/>
            <person name="Dockter R."/>
            <person name="Kennedy M."/>
            <person name="Grigoriev I.V."/>
            <person name="Spatafora J.W."/>
        </authorList>
    </citation>
    <scope>NUCLEOTIDE SEQUENCE [LARGE SCALE GENOMIC DNA]</scope>
    <source>
        <strain evidence="5 6">CBS 120377</strain>
    </source>
</reference>
<name>A0A194X7N3_MOLSC</name>
<dbReference type="SUPFAM" id="SSF56601">
    <property type="entry name" value="beta-lactamase/transpeptidase-like"/>
    <property type="match status" value="1"/>
</dbReference>
<keyword evidence="6" id="KW-1185">Reference proteome</keyword>
<dbReference type="RefSeq" id="XP_018070469.1">
    <property type="nucleotide sequence ID" value="XM_018221198.1"/>
</dbReference>
<dbReference type="KEGG" id="psco:LY89DRAFT_75036"/>
<dbReference type="Pfam" id="PF07930">
    <property type="entry name" value="DAP_B"/>
    <property type="match status" value="1"/>
</dbReference>
<dbReference type="SUPFAM" id="SSF50886">
    <property type="entry name" value="D-aminopeptidase, middle and C-terminal domains"/>
    <property type="match status" value="2"/>
</dbReference>
<feature type="domain" description="Beta-lactamase-related" evidence="3">
    <location>
        <begin position="10"/>
        <end position="342"/>
    </location>
</feature>
<dbReference type="PANTHER" id="PTHR46825">
    <property type="entry name" value="D-ALANYL-D-ALANINE-CARBOXYPEPTIDASE/ENDOPEPTIDASE AMPH"/>
    <property type="match status" value="1"/>
</dbReference>
<keyword evidence="1" id="KW-0645">Protease</keyword>
<evidence type="ECO:0000256" key="2">
    <source>
        <dbReference type="ARBA" id="ARBA00038215"/>
    </source>
</evidence>
<dbReference type="Gene3D" id="2.40.128.50">
    <property type="match status" value="2"/>
</dbReference>
<keyword evidence="1" id="KW-0031">Aminopeptidase</keyword>
<protein>
    <submittedName>
        <fullName evidence="5">Beta-lactamase-type transpeptidase</fullName>
    </submittedName>
</protein>
<dbReference type="InterPro" id="IPR050491">
    <property type="entry name" value="AmpC-like"/>
</dbReference>
<evidence type="ECO:0000256" key="1">
    <source>
        <dbReference type="ARBA" id="ARBA00022438"/>
    </source>
</evidence>
<dbReference type="Pfam" id="PF00144">
    <property type="entry name" value="Beta-lactamase"/>
    <property type="match status" value="1"/>
</dbReference>
<dbReference type="Proteomes" id="UP000070700">
    <property type="component" value="Unassembled WGS sequence"/>
</dbReference>
<keyword evidence="1" id="KW-0378">Hydrolase</keyword>
<sequence length="546" mass="60205">MTTFSDSISKILEEVPALYRGPGGAIAVLKNGELLGQHVWGFADLERRIPMTADTIMPICSISKQFVCGLLTDLERNPTPAMIARGEEPTKQLSDHLGQVLNPKMLQDTGLTIRHLGNMQSGIRDYWAMTVLWGAKPEGHFSVADHGPMMMDRIKSFHFQPGTEYSYSNTNFFVLARVIEKVTQKPLAELLAERIFAPAGMATARLCAHTAEHPRPCIGYEGDETQGFYPAVNCIEWAGDAGIVASLADMTAYEQFLDSSRTDSQGWYQANSEQQQFKDGAPADYGYGLARQLVGGVETVRHGGGLRGYRLSRLYAPEPRISIVVLLNQEHGEPGAISNYILKRALAVPEAKQEIVQSSQNWIGTYLDPETQLAITVKADVAGELLVKYHRKAEKMRVIEPFRAQSDDMVATLEGSLLHMHVPKDNRNIHAQRVTTTKLAGNPSEIHGHYYCAEIDSVFHCNGSGGMLYGSFDGFLGQGPVHLIRSLGDDVWALACPRAMDSQPPGDWTVVVRRDDSANVTGVTIGCWLARNLEFNKTGEMKQPVM</sequence>
<comment type="similarity">
    <text evidence="2">Belongs to the peptidase S12 family.</text>
</comment>
<evidence type="ECO:0000259" key="3">
    <source>
        <dbReference type="Pfam" id="PF00144"/>
    </source>
</evidence>